<dbReference type="Pfam" id="PF14504">
    <property type="entry name" value="CAP_assoc_N"/>
    <property type="match status" value="1"/>
</dbReference>
<evidence type="ECO:0000256" key="1">
    <source>
        <dbReference type="SAM" id="Phobius"/>
    </source>
</evidence>
<feature type="domain" description="SCP" evidence="2">
    <location>
        <begin position="343"/>
        <end position="459"/>
    </location>
</feature>
<evidence type="ECO:0000259" key="2">
    <source>
        <dbReference type="Pfam" id="PF00188"/>
    </source>
</evidence>
<dbReference type="OrthoDB" id="9783944at2"/>
<dbReference type="InterPro" id="IPR029410">
    <property type="entry name" value="CAP_assoc"/>
</dbReference>
<evidence type="ECO:0000259" key="3">
    <source>
        <dbReference type="Pfam" id="PF07833"/>
    </source>
</evidence>
<accession>A0A1H0J289</accession>
<dbReference type="PANTHER" id="PTHR31157">
    <property type="entry name" value="SCP DOMAIN-CONTAINING PROTEIN"/>
    <property type="match status" value="1"/>
</dbReference>
<keyword evidence="1" id="KW-0472">Membrane</keyword>
<dbReference type="Gene3D" id="3.30.457.10">
    <property type="entry name" value="Copper amine oxidase-like, N-terminal domain"/>
    <property type="match status" value="1"/>
</dbReference>
<keyword evidence="6" id="KW-1185">Reference proteome</keyword>
<organism evidence="5 6">
    <name type="scientific">Alkalicoccus daliensis</name>
    <dbReference type="NCBI Taxonomy" id="745820"/>
    <lineage>
        <taxon>Bacteria</taxon>
        <taxon>Bacillati</taxon>
        <taxon>Bacillota</taxon>
        <taxon>Bacilli</taxon>
        <taxon>Bacillales</taxon>
        <taxon>Bacillaceae</taxon>
        <taxon>Alkalicoccus</taxon>
    </lineage>
</organism>
<dbReference type="Pfam" id="PF07833">
    <property type="entry name" value="Cu_amine_oxidN1"/>
    <property type="match status" value="1"/>
</dbReference>
<dbReference type="SUPFAM" id="SSF55383">
    <property type="entry name" value="Copper amine oxidase, domain N"/>
    <property type="match status" value="1"/>
</dbReference>
<evidence type="ECO:0000313" key="5">
    <source>
        <dbReference type="EMBL" id="SDO37826.1"/>
    </source>
</evidence>
<proteinExistence type="predicted"/>
<dbReference type="InterPro" id="IPR036582">
    <property type="entry name" value="Mao_N_sf"/>
</dbReference>
<dbReference type="EMBL" id="FNIL01000012">
    <property type="protein sequence ID" value="SDO37826.1"/>
    <property type="molecule type" value="Genomic_DNA"/>
</dbReference>
<dbReference type="Pfam" id="PF00188">
    <property type="entry name" value="CAP"/>
    <property type="match status" value="1"/>
</dbReference>
<dbReference type="InterPro" id="IPR012854">
    <property type="entry name" value="Cu_amine_oxidase-like_N"/>
</dbReference>
<evidence type="ECO:0000313" key="6">
    <source>
        <dbReference type="Proteomes" id="UP000198778"/>
    </source>
</evidence>
<dbReference type="STRING" id="745820.SAMN04488053_11243"/>
<name>A0A1H0J289_9BACI</name>
<dbReference type="AlphaFoldDB" id="A0A1H0J289"/>
<reference evidence="6" key="1">
    <citation type="submission" date="2016-10" db="EMBL/GenBank/DDBJ databases">
        <authorList>
            <person name="Varghese N."/>
            <person name="Submissions S."/>
        </authorList>
    </citation>
    <scope>NUCLEOTIDE SEQUENCE [LARGE SCALE GENOMIC DNA]</scope>
    <source>
        <strain evidence="6">CGMCC 1.10369</strain>
    </source>
</reference>
<sequence length="462" mass="52744">MRNKRSPGFSVFFFAGVIAFIWLFPFEDISEVREKDPEITTTMSSEEVTINEGRLINDTPMVPFEETFQELEADITWNEDSEIYTADREGDLLQFEVNDTEVNINGEFYPLEEAVERIEDTVYVPLNLIATAYGSEITWDLEENSAVIEEGRKEITVFMQPEEEKQEAEEVPEEEELRELSGKVQVDGIAIGDSQGELEDTWGEAERITMSHYGFSWHAYHDEYENYRMAGIENEEVVALYTNNEWKMEDSSLSALDRDEIRNTLGEPEQHITKGNTQYTQNQSDEFDLFQLEEGYLTVFYDIHEEHSVTAAELIETDTEHNLMGFYGPGSEDLAADAEMQMFDLVNADRVKHDLEPLAWNGEVAEVAKAHSEDMAERNYFSHESPEGLSPFDRMNEAGLTYSRAGENLASGQASAVFAEQGLMNSLGHRENILNPSYDELGIGVVFSEGDRPFYTQKYYTP</sequence>
<keyword evidence="1" id="KW-1133">Transmembrane helix</keyword>
<feature type="transmembrane region" description="Helical" evidence="1">
    <location>
        <begin position="7"/>
        <end position="26"/>
    </location>
</feature>
<protein>
    <submittedName>
        <fullName evidence="5">Copper amine oxidase N-terminal domain-containing protein</fullName>
    </submittedName>
</protein>
<keyword evidence="1" id="KW-0812">Transmembrane</keyword>
<gene>
    <name evidence="5" type="ORF">SAMN04488053_11243</name>
</gene>
<feature type="domain" description="Copper amine oxidase-like N-terminal" evidence="3">
    <location>
        <begin position="54"/>
        <end position="147"/>
    </location>
</feature>
<dbReference type="Proteomes" id="UP000198778">
    <property type="component" value="Unassembled WGS sequence"/>
</dbReference>
<dbReference type="RefSeq" id="WP_090843770.1">
    <property type="nucleotide sequence ID" value="NZ_FNIL01000012.1"/>
</dbReference>
<evidence type="ECO:0000259" key="4">
    <source>
        <dbReference type="Pfam" id="PF14504"/>
    </source>
</evidence>
<dbReference type="Gene3D" id="3.40.33.10">
    <property type="entry name" value="CAP"/>
    <property type="match status" value="1"/>
</dbReference>
<dbReference type="PANTHER" id="PTHR31157:SF1">
    <property type="entry name" value="SCP DOMAIN-CONTAINING PROTEIN"/>
    <property type="match status" value="1"/>
</dbReference>
<dbReference type="SUPFAM" id="SSF55797">
    <property type="entry name" value="PR-1-like"/>
    <property type="match status" value="1"/>
</dbReference>
<dbReference type="InterPro" id="IPR014044">
    <property type="entry name" value="CAP_dom"/>
</dbReference>
<feature type="domain" description="CAP-associated" evidence="4">
    <location>
        <begin position="191"/>
        <end position="325"/>
    </location>
</feature>
<dbReference type="CDD" id="cd05379">
    <property type="entry name" value="CAP_bacterial"/>
    <property type="match status" value="1"/>
</dbReference>
<dbReference type="InterPro" id="IPR035940">
    <property type="entry name" value="CAP_sf"/>
</dbReference>